<dbReference type="RefSeq" id="XP_009218135.1">
    <property type="nucleotide sequence ID" value="XM_009219871.1"/>
</dbReference>
<evidence type="ECO:0000313" key="5">
    <source>
        <dbReference type="Proteomes" id="UP000006039"/>
    </source>
</evidence>
<reference evidence="5" key="1">
    <citation type="submission" date="2010-07" db="EMBL/GenBank/DDBJ databases">
        <title>The genome sequence of Gaeumannomyces graminis var. tritici strain R3-111a-1.</title>
        <authorList>
            <consortium name="The Broad Institute Genome Sequencing Platform"/>
            <person name="Ma L.-J."/>
            <person name="Dead R."/>
            <person name="Young S."/>
            <person name="Zeng Q."/>
            <person name="Koehrsen M."/>
            <person name="Alvarado L."/>
            <person name="Berlin A."/>
            <person name="Chapman S.B."/>
            <person name="Chen Z."/>
            <person name="Freedman E."/>
            <person name="Gellesch M."/>
            <person name="Goldberg J."/>
            <person name="Griggs A."/>
            <person name="Gujja S."/>
            <person name="Heilman E.R."/>
            <person name="Heiman D."/>
            <person name="Hepburn T."/>
            <person name="Howarth C."/>
            <person name="Jen D."/>
            <person name="Larson L."/>
            <person name="Mehta T."/>
            <person name="Neiman D."/>
            <person name="Pearson M."/>
            <person name="Roberts A."/>
            <person name="Saif S."/>
            <person name="Shea T."/>
            <person name="Shenoy N."/>
            <person name="Sisk P."/>
            <person name="Stolte C."/>
            <person name="Sykes S."/>
            <person name="Walk T."/>
            <person name="White J."/>
            <person name="Yandava C."/>
            <person name="Haas B."/>
            <person name="Nusbaum C."/>
            <person name="Birren B."/>
        </authorList>
    </citation>
    <scope>NUCLEOTIDE SEQUENCE [LARGE SCALE GENOMIC DNA]</scope>
    <source>
        <strain evidence="5">R3-111a-1</strain>
    </source>
</reference>
<organism evidence="3">
    <name type="scientific">Gaeumannomyces tritici (strain R3-111a-1)</name>
    <name type="common">Wheat and barley take-all root rot fungus</name>
    <name type="synonym">Gaeumannomyces graminis var. tritici</name>
    <dbReference type="NCBI Taxonomy" id="644352"/>
    <lineage>
        <taxon>Eukaryota</taxon>
        <taxon>Fungi</taxon>
        <taxon>Dikarya</taxon>
        <taxon>Ascomycota</taxon>
        <taxon>Pezizomycotina</taxon>
        <taxon>Sordariomycetes</taxon>
        <taxon>Sordariomycetidae</taxon>
        <taxon>Magnaporthales</taxon>
        <taxon>Magnaporthaceae</taxon>
        <taxon>Gaeumannomyces</taxon>
    </lineage>
</organism>
<name>J3NLF1_GAET3</name>
<gene>
    <name evidence="4" type="primary">20342558</name>
    <name evidence="3" type="ORF">GGTG_02100</name>
</gene>
<accession>J3NLF1</accession>
<protein>
    <submittedName>
        <fullName evidence="3 4">Uncharacterized protein</fullName>
    </submittedName>
</protein>
<reference evidence="3" key="2">
    <citation type="submission" date="2010-07" db="EMBL/GenBank/DDBJ databases">
        <authorList>
            <consortium name="The Broad Institute Genome Sequencing Platform"/>
            <consortium name="Broad Institute Genome Sequencing Center for Infectious Disease"/>
            <person name="Ma L.-J."/>
            <person name="Dead R."/>
            <person name="Young S."/>
            <person name="Zeng Q."/>
            <person name="Koehrsen M."/>
            <person name="Alvarado L."/>
            <person name="Berlin A."/>
            <person name="Chapman S.B."/>
            <person name="Chen Z."/>
            <person name="Freedman E."/>
            <person name="Gellesch M."/>
            <person name="Goldberg J."/>
            <person name="Griggs A."/>
            <person name="Gujja S."/>
            <person name="Heilman E.R."/>
            <person name="Heiman D."/>
            <person name="Hepburn T."/>
            <person name="Howarth C."/>
            <person name="Jen D."/>
            <person name="Larson L."/>
            <person name="Mehta T."/>
            <person name="Neiman D."/>
            <person name="Pearson M."/>
            <person name="Roberts A."/>
            <person name="Saif S."/>
            <person name="Shea T."/>
            <person name="Shenoy N."/>
            <person name="Sisk P."/>
            <person name="Stolte C."/>
            <person name="Sykes S."/>
            <person name="Walk T."/>
            <person name="White J."/>
            <person name="Yandava C."/>
            <person name="Haas B."/>
            <person name="Nusbaum C."/>
            <person name="Birren B."/>
        </authorList>
    </citation>
    <scope>NUCLEOTIDE SEQUENCE</scope>
    <source>
        <strain evidence="3">R3-111a-1</strain>
    </source>
</reference>
<dbReference type="Proteomes" id="UP000006039">
    <property type="component" value="Unassembled WGS sequence"/>
</dbReference>
<dbReference type="HOGENOM" id="CLU_2558400_0_0_1"/>
<dbReference type="EMBL" id="GL385395">
    <property type="protein sequence ID" value="EJT82126.1"/>
    <property type="molecule type" value="Genomic_DNA"/>
</dbReference>
<keyword evidence="2" id="KW-0732">Signal</keyword>
<evidence type="ECO:0000313" key="4">
    <source>
        <dbReference type="EnsemblFungi" id="EJT82126"/>
    </source>
</evidence>
<evidence type="ECO:0000313" key="3">
    <source>
        <dbReference type="EMBL" id="EJT82126.1"/>
    </source>
</evidence>
<sequence length="82" mass="8578">MKLSSATLVAVFLAQHASANPAAARQHLETRGGSALQCSVSRCAAKVKRAQEPPTPVGLAARAGPTETPRGPRGRRSQDPYD</sequence>
<dbReference type="GeneID" id="20342558"/>
<evidence type="ECO:0000256" key="1">
    <source>
        <dbReference type="SAM" id="MobiDB-lite"/>
    </source>
</evidence>
<proteinExistence type="predicted"/>
<evidence type="ECO:0000256" key="2">
    <source>
        <dbReference type="SAM" id="SignalP"/>
    </source>
</evidence>
<dbReference type="AlphaFoldDB" id="J3NLF1"/>
<feature type="chain" id="PRO_5015094195" evidence="2">
    <location>
        <begin position="20"/>
        <end position="82"/>
    </location>
</feature>
<reference evidence="3" key="3">
    <citation type="submission" date="2010-09" db="EMBL/GenBank/DDBJ databases">
        <title>Annotation of Gaeumannomyces graminis var. tritici R3-111a-1.</title>
        <authorList>
            <consortium name="The Broad Institute Genome Sequencing Platform"/>
            <person name="Ma L.-J."/>
            <person name="Dead R."/>
            <person name="Young S.K."/>
            <person name="Zeng Q."/>
            <person name="Gargeya S."/>
            <person name="Fitzgerald M."/>
            <person name="Haas B."/>
            <person name="Abouelleil A."/>
            <person name="Alvarado L."/>
            <person name="Arachchi H.M."/>
            <person name="Berlin A."/>
            <person name="Brown A."/>
            <person name="Chapman S.B."/>
            <person name="Chen Z."/>
            <person name="Dunbar C."/>
            <person name="Freedman E."/>
            <person name="Gearin G."/>
            <person name="Gellesch M."/>
            <person name="Goldberg J."/>
            <person name="Griggs A."/>
            <person name="Gujja S."/>
            <person name="Heiman D."/>
            <person name="Howarth C."/>
            <person name="Larson L."/>
            <person name="Lui A."/>
            <person name="MacDonald P.J.P."/>
            <person name="Mehta T."/>
            <person name="Montmayeur A."/>
            <person name="Murphy C."/>
            <person name="Neiman D."/>
            <person name="Pearson M."/>
            <person name="Priest M."/>
            <person name="Roberts A."/>
            <person name="Saif S."/>
            <person name="Shea T."/>
            <person name="Shenoy N."/>
            <person name="Sisk P."/>
            <person name="Stolte C."/>
            <person name="Sykes S."/>
            <person name="Yandava C."/>
            <person name="Wortman J."/>
            <person name="Nusbaum C."/>
            <person name="Birren B."/>
        </authorList>
    </citation>
    <scope>NUCLEOTIDE SEQUENCE</scope>
    <source>
        <strain evidence="3">R3-111a-1</strain>
    </source>
</reference>
<dbReference type="EnsemblFungi" id="EJT82126">
    <property type="protein sequence ID" value="EJT82126"/>
    <property type="gene ID" value="GGTG_02100"/>
</dbReference>
<reference evidence="4" key="4">
    <citation type="journal article" date="2015" name="G3 (Bethesda)">
        <title>Genome sequences of three phytopathogenic species of the Magnaporthaceae family of fungi.</title>
        <authorList>
            <person name="Okagaki L.H."/>
            <person name="Nunes C.C."/>
            <person name="Sailsbery J."/>
            <person name="Clay B."/>
            <person name="Brown D."/>
            <person name="John T."/>
            <person name="Oh Y."/>
            <person name="Young N."/>
            <person name="Fitzgerald M."/>
            <person name="Haas B.J."/>
            <person name="Zeng Q."/>
            <person name="Young S."/>
            <person name="Adiconis X."/>
            <person name="Fan L."/>
            <person name="Levin J.Z."/>
            <person name="Mitchell T.K."/>
            <person name="Okubara P.A."/>
            <person name="Farman M.L."/>
            <person name="Kohn L.M."/>
            <person name="Birren B."/>
            <person name="Ma L.-J."/>
            <person name="Dean R.A."/>
        </authorList>
    </citation>
    <scope>NUCLEOTIDE SEQUENCE</scope>
    <source>
        <strain evidence="4">R3-111a-1</strain>
    </source>
</reference>
<feature type="signal peptide" evidence="2">
    <location>
        <begin position="1"/>
        <end position="19"/>
    </location>
</feature>
<keyword evidence="5" id="KW-1185">Reference proteome</keyword>
<feature type="compositionally biased region" description="Low complexity" evidence="1">
    <location>
        <begin position="62"/>
        <end position="71"/>
    </location>
</feature>
<feature type="region of interest" description="Disordered" evidence="1">
    <location>
        <begin position="47"/>
        <end position="82"/>
    </location>
</feature>
<dbReference type="VEuPathDB" id="FungiDB:GGTG_02100"/>
<reference evidence="4" key="5">
    <citation type="submission" date="2018-04" db="UniProtKB">
        <authorList>
            <consortium name="EnsemblFungi"/>
        </authorList>
    </citation>
    <scope>IDENTIFICATION</scope>
    <source>
        <strain evidence="4">R3-111a-1</strain>
    </source>
</reference>